<dbReference type="EMBL" id="JAPHEH010000001">
    <property type="protein sequence ID" value="MDG4475735.1"/>
    <property type="molecule type" value="Genomic_DNA"/>
</dbReference>
<proteinExistence type="predicted"/>
<reference evidence="1" key="1">
    <citation type="journal article" date="2022" name="bioRxiv">
        <title>Thiovibrio frasassiensisgen. nov., sp. nov., an autotrophic, elemental sulfur disproportionating bacterium isolated from sulfidic karst sediment, and proposal of Thiovibrionaceae fam. nov.</title>
        <authorList>
            <person name="Aronson H."/>
            <person name="Thomas C."/>
            <person name="Bhattacharyya M."/>
            <person name="Eckstein S."/>
            <person name="Jensen S."/>
            <person name="Barco R."/>
            <person name="Macalady J."/>
            <person name="Amend J."/>
        </authorList>
    </citation>
    <scope>NUCLEOTIDE SEQUENCE</scope>
    <source>
        <strain evidence="1">RS19-109</strain>
    </source>
</reference>
<evidence type="ECO:0000313" key="1">
    <source>
        <dbReference type="EMBL" id="MDG4475735.1"/>
    </source>
</evidence>
<comment type="caution">
    <text evidence="1">The sequence shown here is derived from an EMBL/GenBank/DDBJ whole genome shotgun (WGS) entry which is preliminary data.</text>
</comment>
<name>A0A9X4MH43_9BACT</name>
<dbReference type="Proteomes" id="UP001154240">
    <property type="component" value="Unassembled WGS sequence"/>
</dbReference>
<keyword evidence="2" id="KW-1185">Reference proteome</keyword>
<gene>
    <name evidence="1" type="ORF">OLX77_06120</name>
</gene>
<sequence length="250" mass="29064">MSPYSPDIHEVLAYEIKKEIADRYFGFRKLIEDDKLDFAEKTRQYSFILEKRISFDLIRIYIILKNEELIYQFFALTGLPAALFYDPYLAESNTIRQRVFSGVHIHGLTHSGRFKNMIFDCYERLEAHVTEYRTKFDELKKYRAEISEEIEAFYRKNDLGSIMGFLKTLGDPNKSGSMEGGMEVGMAGSLERKMRIDPPMPPEHYLPVIPPLPQLATIRSPLKELIRTAYEDHGAELIHLLSQKESKASR</sequence>
<dbReference type="AlphaFoldDB" id="A0A9X4MH43"/>
<dbReference type="RefSeq" id="WP_307632709.1">
    <property type="nucleotide sequence ID" value="NZ_JAPHEH010000001.1"/>
</dbReference>
<organism evidence="1 2">
    <name type="scientific">Thiovibrio frasassiensis</name>
    <dbReference type="NCBI Taxonomy" id="2984131"/>
    <lineage>
        <taxon>Bacteria</taxon>
        <taxon>Pseudomonadati</taxon>
        <taxon>Thermodesulfobacteriota</taxon>
        <taxon>Desulfobulbia</taxon>
        <taxon>Desulfobulbales</taxon>
        <taxon>Thiovibrionaceae</taxon>
        <taxon>Thiovibrio</taxon>
    </lineage>
</organism>
<accession>A0A9X4MH43</accession>
<protein>
    <submittedName>
        <fullName evidence="1">Uncharacterized protein</fullName>
    </submittedName>
</protein>
<evidence type="ECO:0000313" key="2">
    <source>
        <dbReference type="Proteomes" id="UP001154240"/>
    </source>
</evidence>
<reference evidence="1" key="2">
    <citation type="submission" date="2022-10" db="EMBL/GenBank/DDBJ databases">
        <authorList>
            <person name="Aronson H.S."/>
        </authorList>
    </citation>
    <scope>NUCLEOTIDE SEQUENCE</scope>
    <source>
        <strain evidence="1">RS19-109</strain>
    </source>
</reference>